<keyword evidence="1" id="KW-0472">Membrane</keyword>
<feature type="transmembrane region" description="Helical" evidence="1">
    <location>
        <begin position="55"/>
        <end position="76"/>
    </location>
</feature>
<proteinExistence type="predicted"/>
<sequence length="95" mass="10119">MTADEREKPVTEHELAASPWSWGGLGPIGGFLLMLSGLGLLLWALLDRASSSPSLVYQAAKAVAIGLVVTGTTLVARRRDSSRRSDVETEPSPRS</sequence>
<evidence type="ECO:0000256" key="1">
    <source>
        <dbReference type="SAM" id="Phobius"/>
    </source>
</evidence>
<comment type="caution">
    <text evidence="2">The sequence shown here is derived from an EMBL/GenBank/DDBJ whole genome shotgun (WGS) entry which is preliminary data.</text>
</comment>
<reference evidence="2 3" key="1">
    <citation type="submission" date="2019-09" db="EMBL/GenBank/DDBJ databases">
        <title>Isolation and identification of active actinomycetes.</title>
        <authorList>
            <person name="Yu Z."/>
            <person name="Han C."/>
            <person name="Yu B."/>
        </authorList>
    </citation>
    <scope>NUCLEOTIDE SEQUENCE [LARGE SCALE GENOMIC DNA]</scope>
    <source>
        <strain evidence="2 3">NEAU-H2</strain>
    </source>
</reference>
<gene>
    <name evidence="2" type="ORF">F8144_12810</name>
</gene>
<accession>A0A7J5DIM1</accession>
<dbReference type="Proteomes" id="UP000442990">
    <property type="component" value="Unassembled WGS sequence"/>
</dbReference>
<protein>
    <submittedName>
        <fullName evidence="2">Uncharacterized protein</fullName>
    </submittedName>
</protein>
<keyword evidence="3" id="KW-1185">Reference proteome</keyword>
<dbReference type="EMBL" id="WBKG01000008">
    <property type="protein sequence ID" value="KAB1988502.1"/>
    <property type="molecule type" value="Genomic_DNA"/>
</dbReference>
<organism evidence="2 3">
    <name type="scientific">Streptomyces triticiradicis</name>
    <dbReference type="NCBI Taxonomy" id="2651189"/>
    <lineage>
        <taxon>Bacteria</taxon>
        <taxon>Bacillati</taxon>
        <taxon>Actinomycetota</taxon>
        <taxon>Actinomycetes</taxon>
        <taxon>Kitasatosporales</taxon>
        <taxon>Streptomycetaceae</taxon>
        <taxon>Streptomyces</taxon>
    </lineage>
</organism>
<feature type="transmembrane region" description="Helical" evidence="1">
    <location>
        <begin position="20"/>
        <end position="43"/>
    </location>
</feature>
<name>A0A7J5DIM1_9ACTN</name>
<evidence type="ECO:0000313" key="3">
    <source>
        <dbReference type="Proteomes" id="UP000442990"/>
    </source>
</evidence>
<evidence type="ECO:0000313" key="2">
    <source>
        <dbReference type="EMBL" id="KAB1988502.1"/>
    </source>
</evidence>
<keyword evidence="1" id="KW-0812">Transmembrane</keyword>
<keyword evidence="1" id="KW-1133">Transmembrane helix</keyword>
<dbReference type="AlphaFoldDB" id="A0A7J5DIM1"/>